<reference evidence="5" key="1">
    <citation type="submission" date="2024-07" db="EMBL/GenBank/DDBJ databases">
        <title>Two chromosome-level genome assemblies of Korean endemic species Abeliophyllum distichum and Forsythia ovata (Oleaceae).</title>
        <authorList>
            <person name="Jang H."/>
        </authorList>
    </citation>
    <scope>NUCLEOTIDE SEQUENCE [LARGE SCALE GENOMIC DNA]</scope>
</reference>
<protein>
    <submittedName>
        <fullName evidence="4">Ulp1 protease family</fullName>
    </submittedName>
</protein>
<sequence length="132" mass="15866">MFDPKGKLVQRSAAVDYHVYMQGYASGSIPRNFGRRWKQCDHILWPYMIDNKYWVLFHVDLQVWKLTIFDNNQRFYDEAMIYPHILSCINIIPEMIQKYVSSDSVDLGKKKLEPLQYFKKSAIDIPQLRRFR</sequence>
<feature type="domain" description="Ubiquitin-like protease family profile" evidence="3">
    <location>
        <begin position="38"/>
        <end position="118"/>
    </location>
</feature>
<evidence type="ECO:0000313" key="4">
    <source>
        <dbReference type="EMBL" id="KAL2481352.1"/>
    </source>
</evidence>
<dbReference type="AlphaFoldDB" id="A0ABD1QYR9"/>
<dbReference type="Pfam" id="PF02902">
    <property type="entry name" value="Peptidase_C48"/>
    <property type="match status" value="1"/>
</dbReference>
<accession>A0ABD1QYR9</accession>
<dbReference type="EMBL" id="JBFOLK010000010">
    <property type="protein sequence ID" value="KAL2481352.1"/>
    <property type="molecule type" value="Genomic_DNA"/>
</dbReference>
<name>A0ABD1QYR9_9LAMI</name>
<comment type="caution">
    <text evidence="4">The sequence shown here is derived from an EMBL/GenBank/DDBJ whole genome shotgun (WGS) entry which is preliminary data.</text>
</comment>
<proteinExistence type="predicted"/>
<gene>
    <name evidence="4" type="ORF">Adt_34318</name>
</gene>
<evidence type="ECO:0000259" key="3">
    <source>
        <dbReference type="Pfam" id="PF02902"/>
    </source>
</evidence>
<evidence type="ECO:0000313" key="5">
    <source>
        <dbReference type="Proteomes" id="UP001604336"/>
    </source>
</evidence>
<dbReference type="Proteomes" id="UP001604336">
    <property type="component" value="Unassembled WGS sequence"/>
</dbReference>
<evidence type="ECO:0000256" key="1">
    <source>
        <dbReference type="ARBA" id="ARBA00022670"/>
    </source>
</evidence>
<keyword evidence="1 4" id="KW-0645">Protease</keyword>
<dbReference type="GO" id="GO:0006508">
    <property type="term" value="P:proteolysis"/>
    <property type="evidence" value="ECO:0007669"/>
    <property type="project" value="UniProtKB-KW"/>
</dbReference>
<dbReference type="InterPro" id="IPR003653">
    <property type="entry name" value="Peptidase_C48_C"/>
</dbReference>
<keyword evidence="5" id="KW-1185">Reference proteome</keyword>
<dbReference type="GO" id="GO:0008233">
    <property type="term" value="F:peptidase activity"/>
    <property type="evidence" value="ECO:0007669"/>
    <property type="project" value="UniProtKB-KW"/>
</dbReference>
<keyword evidence="2" id="KW-0378">Hydrolase</keyword>
<evidence type="ECO:0000256" key="2">
    <source>
        <dbReference type="ARBA" id="ARBA00022801"/>
    </source>
</evidence>
<organism evidence="4 5">
    <name type="scientific">Abeliophyllum distichum</name>
    <dbReference type="NCBI Taxonomy" id="126358"/>
    <lineage>
        <taxon>Eukaryota</taxon>
        <taxon>Viridiplantae</taxon>
        <taxon>Streptophyta</taxon>
        <taxon>Embryophyta</taxon>
        <taxon>Tracheophyta</taxon>
        <taxon>Spermatophyta</taxon>
        <taxon>Magnoliopsida</taxon>
        <taxon>eudicotyledons</taxon>
        <taxon>Gunneridae</taxon>
        <taxon>Pentapetalae</taxon>
        <taxon>asterids</taxon>
        <taxon>lamiids</taxon>
        <taxon>Lamiales</taxon>
        <taxon>Oleaceae</taxon>
        <taxon>Forsythieae</taxon>
        <taxon>Abeliophyllum</taxon>
    </lineage>
</organism>